<dbReference type="InterPro" id="IPR036875">
    <property type="entry name" value="Znf_CCHC_sf"/>
</dbReference>
<dbReference type="SUPFAM" id="SSF57756">
    <property type="entry name" value="Retrovirus zinc finger-like domains"/>
    <property type="match status" value="1"/>
</dbReference>
<reference evidence="4" key="1">
    <citation type="submission" date="2016-05" db="EMBL/GenBank/DDBJ databases">
        <authorList>
            <person name="Lavstsen T."/>
            <person name="Jespersen J.S."/>
        </authorList>
    </citation>
    <scope>NUCLEOTIDE SEQUENCE</scope>
    <source>
        <tissue evidence="4">Brain</tissue>
    </source>
</reference>
<organism evidence="4">
    <name type="scientific">Nothobranchius pienaari</name>
    <dbReference type="NCBI Taxonomy" id="704102"/>
    <lineage>
        <taxon>Eukaryota</taxon>
        <taxon>Metazoa</taxon>
        <taxon>Chordata</taxon>
        <taxon>Craniata</taxon>
        <taxon>Vertebrata</taxon>
        <taxon>Euteleostomi</taxon>
        <taxon>Actinopterygii</taxon>
        <taxon>Neopterygii</taxon>
        <taxon>Teleostei</taxon>
        <taxon>Neoteleostei</taxon>
        <taxon>Acanthomorphata</taxon>
        <taxon>Ovalentaria</taxon>
        <taxon>Atherinomorphae</taxon>
        <taxon>Cyprinodontiformes</taxon>
        <taxon>Nothobranchiidae</taxon>
        <taxon>Nothobranchius</taxon>
    </lineage>
</organism>
<evidence type="ECO:0000313" key="4">
    <source>
        <dbReference type="EMBL" id="SBR56018.1"/>
    </source>
</evidence>
<evidence type="ECO:0000256" key="1">
    <source>
        <dbReference type="PROSITE-ProRule" id="PRU00047"/>
    </source>
</evidence>
<dbReference type="AlphaFoldDB" id="A0A1A8MGQ9"/>
<sequence>MATRDYPRTLVEMEDLVTRIDLRLMEYRKDRNRAPPTTYRFTQQPSSTEMPRAVSLPPAPRNQSEEPMQIGRSQLSPEERVRRRNNNLCFYCGTSGHQVRNCPLK</sequence>
<feature type="non-terminal residue" evidence="4">
    <location>
        <position position="105"/>
    </location>
</feature>
<keyword evidence="1" id="KW-0863">Zinc-finger</keyword>
<protein>
    <submittedName>
        <fullName evidence="4">Paternally expressed 10</fullName>
    </submittedName>
</protein>
<dbReference type="PROSITE" id="PS50158">
    <property type="entry name" value="ZF_CCHC"/>
    <property type="match status" value="1"/>
</dbReference>
<accession>A0A1A8MGQ9</accession>
<dbReference type="EMBL" id="HAEF01014859">
    <property type="protein sequence ID" value="SBR56018.1"/>
    <property type="molecule type" value="Transcribed_RNA"/>
</dbReference>
<keyword evidence="1" id="KW-0479">Metal-binding</keyword>
<keyword evidence="1" id="KW-0862">Zinc</keyword>
<feature type="compositionally biased region" description="Polar residues" evidence="2">
    <location>
        <begin position="39"/>
        <end position="49"/>
    </location>
</feature>
<dbReference type="GO" id="GO:0003676">
    <property type="term" value="F:nucleic acid binding"/>
    <property type="evidence" value="ECO:0007669"/>
    <property type="project" value="InterPro"/>
</dbReference>
<dbReference type="InterPro" id="IPR001878">
    <property type="entry name" value="Znf_CCHC"/>
</dbReference>
<feature type="compositionally biased region" description="Polar residues" evidence="2">
    <location>
        <begin position="61"/>
        <end position="76"/>
    </location>
</feature>
<evidence type="ECO:0000256" key="2">
    <source>
        <dbReference type="SAM" id="MobiDB-lite"/>
    </source>
</evidence>
<reference evidence="4" key="2">
    <citation type="submission" date="2016-06" db="EMBL/GenBank/DDBJ databases">
        <title>The genome of a short-lived fish provides insights into sex chromosome evolution and the genetic control of aging.</title>
        <authorList>
            <person name="Reichwald K."/>
            <person name="Felder M."/>
            <person name="Petzold A."/>
            <person name="Koch P."/>
            <person name="Groth M."/>
            <person name="Platzer M."/>
        </authorList>
    </citation>
    <scope>NUCLEOTIDE SEQUENCE</scope>
    <source>
        <tissue evidence="4">Brain</tissue>
    </source>
</reference>
<name>A0A1A8MGQ9_9TELE</name>
<dbReference type="Pfam" id="PF00098">
    <property type="entry name" value="zf-CCHC"/>
    <property type="match status" value="1"/>
</dbReference>
<feature type="region of interest" description="Disordered" evidence="2">
    <location>
        <begin position="31"/>
        <end position="79"/>
    </location>
</feature>
<evidence type="ECO:0000259" key="3">
    <source>
        <dbReference type="PROSITE" id="PS50158"/>
    </source>
</evidence>
<dbReference type="Gene3D" id="4.10.60.10">
    <property type="entry name" value="Zinc finger, CCHC-type"/>
    <property type="match status" value="1"/>
</dbReference>
<dbReference type="GO" id="GO:0008270">
    <property type="term" value="F:zinc ion binding"/>
    <property type="evidence" value="ECO:0007669"/>
    <property type="project" value="UniProtKB-KW"/>
</dbReference>
<gene>
    <name evidence="4" type="primary">PEG10</name>
</gene>
<feature type="domain" description="CCHC-type" evidence="3">
    <location>
        <begin position="89"/>
        <end position="103"/>
    </location>
</feature>
<proteinExistence type="predicted"/>
<dbReference type="SMART" id="SM00343">
    <property type="entry name" value="ZnF_C2HC"/>
    <property type="match status" value="1"/>
</dbReference>